<protein>
    <submittedName>
        <fullName evidence="1">DUF3565 domain-containing protein</fullName>
    </submittedName>
</protein>
<evidence type="ECO:0000313" key="1">
    <source>
        <dbReference type="EMBL" id="MDS1308720.1"/>
    </source>
</evidence>
<evidence type="ECO:0000313" key="2">
    <source>
        <dbReference type="Proteomes" id="UP001267407"/>
    </source>
</evidence>
<dbReference type="RefSeq" id="WP_310965342.1">
    <property type="nucleotide sequence ID" value="NZ_JAVMBO010000003.1"/>
</dbReference>
<organism evidence="1 2">
    <name type="scientific">Marinobacter xiaoshiensis</name>
    <dbReference type="NCBI Taxonomy" id="3073652"/>
    <lineage>
        <taxon>Bacteria</taxon>
        <taxon>Pseudomonadati</taxon>
        <taxon>Pseudomonadota</taxon>
        <taxon>Gammaproteobacteria</taxon>
        <taxon>Pseudomonadales</taxon>
        <taxon>Marinobacteraceae</taxon>
        <taxon>Marinobacter</taxon>
    </lineage>
</organism>
<sequence>MKQPITAYHTDEEDHWVARLACGHNQHVRHTPPWVNRPWVITEEGRRSMLGFELNCRKCDEGHLPMHKALLATLGSGASDGLVLQPSE</sequence>
<dbReference type="Proteomes" id="UP001267407">
    <property type="component" value="Unassembled WGS sequence"/>
</dbReference>
<dbReference type="EMBL" id="JAVMBO010000003">
    <property type="protein sequence ID" value="MDS1308720.1"/>
    <property type="molecule type" value="Genomic_DNA"/>
</dbReference>
<reference evidence="1" key="1">
    <citation type="submission" date="2023-09" db="EMBL/GenBank/DDBJ databases">
        <title>Marinobacter sediminicola sp. nov. and Marinobacter maritimum sp. nov., isolated from marine sediment.</title>
        <authorList>
            <person name="An J."/>
        </authorList>
    </citation>
    <scope>NUCLEOTIDE SEQUENCE</scope>
    <source>
        <strain evidence="1">F60267</strain>
    </source>
</reference>
<proteinExistence type="predicted"/>
<accession>A0ABU2HDN4</accession>
<keyword evidence="2" id="KW-1185">Reference proteome</keyword>
<name>A0ABU2HDN4_9GAMM</name>
<dbReference type="InterPro" id="IPR021948">
    <property type="entry name" value="DUF3565"/>
</dbReference>
<comment type="caution">
    <text evidence="1">The sequence shown here is derived from an EMBL/GenBank/DDBJ whole genome shotgun (WGS) entry which is preliminary data.</text>
</comment>
<gene>
    <name evidence="1" type="ORF">RKA07_01240</name>
</gene>
<dbReference type="Pfam" id="PF12088">
    <property type="entry name" value="DUF3565"/>
    <property type="match status" value="1"/>
</dbReference>